<protein>
    <submittedName>
        <fullName evidence="2">Ulp1 protease family protein</fullName>
    </submittedName>
</protein>
<gene>
    <name evidence="2" type="ORF">Fot_52931</name>
</gene>
<dbReference type="AlphaFoldDB" id="A0ABD1PH98"/>
<feature type="compositionally biased region" description="Basic residues" evidence="1">
    <location>
        <begin position="325"/>
        <end position="335"/>
    </location>
</feature>
<evidence type="ECO:0000313" key="2">
    <source>
        <dbReference type="EMBL" id="KAL2463275.1"/>
    </source>
</evidence>
<feature type="compositionally biased region" description="Acidic residues" evidence="1">
    <location>
        <begin position="95"/>
        <end position="106"/>
    </location>
</feature>
<feature type="region of interest" description="Disordered" evidence="1">
    <location>
        <begin position="291"/>
        <end position="344"/>
    </location>
</feature>
<dbReference type="EMBL" id="JBFOLJ010000019">
    <property type="protein sequence ID" value="KAL2463275.1"/>
    <property type="molecule type" value="Genomic_DNA"/>
</dbReference>
<dbReference type="Proteomes" id="UP001604277">
    <property type="component" value="Unassembled WGS sequence"/>
</dbReference>
<reference evidence="3" key="1">
    <citation type="submission" date="2024-07" db="EMBL/GenBank/DDBJ databases">
        <title>Two chromosome-level genome assemblies of Korean endemic species Abeliophyllum distichum and Forsythia ovata (Oleaceae).</title>
        <authorList>
            <person name="Jang H."/>
        </authorList>
    </citation>
    <scope>NUCLEOTIDE SEQUENCE [LARGE SCALE GENOMIC DNA]</scope>
</reference>
<name>A0ABD1PH98_9LAMI</name>
<organism evidence="2 3">
    <name type="scientific">Forsythia ovata</name>
    <dbReference type="NCBI Taxonomy" id="205694"/>
    <lineage>
        <taxon>Eukaryota</taxon>
        <taxon>Viridiplantae</taxon>
        <taxon>Streptophyta</taxon>
        <taxon>Embryophyta</taxon>
        <taxon>Tracheophyta</taxon>
        <taxon>Spermatophyta</taxon>
        <taxon>Magnoliopsida</taxon>
        <taxon>eudicotyledons</taxon>
        <taxon>Gunneridae</taxon>
        <taxon>Pentapetalae</taxon>
        <taxon>asterids</taxon>
        <taxon>lamiids</taxon>
        <taxon>Lamiales</taxon>
        <taxon>Oleaceae</taxon>
        <taxon>Forsythieae</taxon>
        <taxon>Forsythia</taxon>
    </lineage>
</organism>
<keyword evidence="2" id="KW-0645">Protease</keyword>
<keyword evidence="2" id="KW-0378">Hydrolase</keyword>
<keyword evidence="3" id="KW-1185">Reference proteome</keyword>
<evidence type="ECO:0000256" key="1">
    <source>
        <dbReference type="SAM" id="MobiDB-lite"/>
    </source>
</evidence>
<accession>A0ABD1PH98</accession>
<dbReference type="GO" id="GO:0006508">
    <property type="term" value="P:proteolysis"/>
    <property type="evidence" value="ECO:0007669"/>
    <property type="project" value="UniProtKB-KW"/>
</dbReference>
<feature type="region of interest" description="Disordered" evidence="1">
    <location>
        <begin position="88"/>
        <end position="126"/>
    </location>
</feature>
<dbReference type="GO" id="GO:0008233">
    <property type="term" value="F:peptidase activity"/>
    <property type="evidence" value="ECO:0007669"/>
    <property type="project" value="UniProtKB-KW"/>
</dbReference>
<proteinExistence type="predicted"/>
<comment type="caution">
    <text evidence="2">The sequence shown here is derived from an EMBL/GenBank/DDBJ whole genome shotgun (WGS) entry which is preliminary data.</text>
</comment>
<evidence type="ECO:0000313" key="3">
    <source>
        <dbReference type="Proteomes" id="UP001604277"/>
    </source>
</evidence>
<sequence>MFCFLQIWAFEAIPGLEKQFAHRLEGDRIPRMLGWDFQQTKVDGESVSTFLDTKIQIMQLRVKRTLVPSQEEAEEEFYQGMIPLDDVEDSKVDNSLDEDGVEESKEDEPPVSMHQMPRNRPSSSHNNNVLEVVRQEMRELECRLVRVINGRCDHIETKLDSLLKLVGSGVSQPQGDEFQPDNGRFQSETRRFDTCSPHHEDNIQEENKGREEDCVFEAAVENSVNVEDCKTKRNKSRQYKVKGEGVLLVKVGMLSNPSTAIVVYREMPWISIPDSMHRLGEHEHVDVVMSNQPEQSAESCPEDQVGESSAILLEDETDEESPKGRGQRKRRKGKALRTPWTNPLKRRKFKNVTVYDPFREVDPAKVSDLNE</sequence>